<dbReference type="Pfam" id="PF07905">
    <property type="entry name" value="PucR"/>
    <property type="match status" value="1"/>
</dbReference>
<feature type="domain" description="Purine catabolism PurC-like" evidence="1">
    <location>
        <begin position="7"/>
        <end position="125"/>
    </location>
</feature>
<dbReference type="InterPro" id="IPR041522">
    <property type="entry name" value="CdaR_GGDEF"/>
</dbReference>
<dbReference type="InterPro" id="IPR051448">
    <property type="entry name" value="CdaR-like_regulators"/>
</dbReference>
<evidence type="ECO:0000313" key="5">
    <source>
        <dbReference type="Proteomes" id="UP000784880"/>
    </source>
</evidence>
<evidence type="ECO:0000313" key="4">
    <source>
        <dbReference type="EMBL" id="MBU9711305.1"/>
    </source>
</evidence>
<evidence type="ECO:0000259" key="1">
    <source>
        <dbReference type="Pfam" id="PF07905"/>
    </source>
</evidence>
<accession>A0ABS6JFR7</accession>
<dbReference type="Pfam" id="PF17853">
    <property type="entry name" value="GGDEF_2"/>
    <property type="match status" value="1"/>
</dbReference>
<dbReference type="PANTHER" id="PTHR33744">
    <property type="entry name" value="CARBOHYDRATE DIACID REGULATOR"/>
    <property type="match status" value="1"/>
</dbReference>
<dbReference type="Pfam" id="PF13556">
    <property type="entry name" value="HTH_30"/>
    <property type="match status" value="1"/>
</dbReference>
<protein>
    <submittedName>
        <fullName evidence="4">PucR family transcriptional regulator ligand-binding domain-containing protein</fullName>
    </submittedName>
</protein>
<keyword evidence="5" id="KW-1185">Reference proteome</keyword>
<name>A0ABS6JFR7_9BACI</name>
<dbReference type="PANTHER" id="PTHR33744:SF1">
    <property type="entry name" value="DNA-BINDING TRANSCRIPTIONAL ACTIVATOR ADER"/>
    <property type="match status" value="1"/>
</dbReference>
<reference evidence="4 5" key="1">
    <citation type="submission" date="2021-06" db="EMBL/GenBank/DDBJ databases">
        <title>Bacillus sp. RD4P76, an endophyte from a halophyte.</title>
        <authorList>
            <person name="Sun J.-Q."/>
        </authorList>
    </citation>
    <scope>NUCLEOTIDE SEQUENCE [LARGE SCALE GENOMIC DNA]</scope>
    <source>
        <strain evidence="4 5">CGMCC 1.15917</strain>
    </source>
</reference>
<dbReference type="RefSeq" id="WP_217065189.1">
    <property type="nucleotide sequence ID" value="NZ_JAHQCS010000066.1"/>
</dbReference>
<dbReference type="EMBL" id="JAHQCS010000066">
    <property type="protein sequence ID" value="MBU9711305.1"/>
    <property type="molecule type" value="Genomic_DNA"/>
</dbReference>
<gene>
    <name evidence="4" type="ORF">KS419_06135</name>
</gene>
<evidence type="ECO:0000259" key="2">
    <source>
        <dbReference type="Pfam" id="PF13556"/>
    </source>
</evidence>
<feature type="domain" description="CdaR GGDEF-like" evidence="3">
    <location>
        <begin position="298"/>
        <end position="426"/>
    </location>
</feature>
<dbReference type="InterPro" id="IPR025736">
    <property type="entry name" value="PucR_C-HTH_dom"/>
</dbReference>
<evidence type="ECO:0000259" key="3">
    <source>
        <dbReference type="Pfam" id="PF17853"/>
    </source>
</evidence>
<sequence>MLTIYEAMQLPALRGTKLIGGLQGKENPIKWVTTIEIIEDITRFQDGEFVVTTGFGLMDNPVYRLRLIELIRLKKLSGLALYTGFYIETIPENIIKEADKVHLPLIEIPNSINFSTITKAIVEQIGNKQMRLLQDSLKIHKEMTKLAVNNDGLEEVLEKLSPLTETSLCVFDDVGQLLALKNIHFQEMYVEESWIIIDGQKHDLTNLFQSGNDKSINLIQWGDIYCFLSPIKSDYFTYGFLLAIQKKQVWSEMDDIIMDHVSTLIGIELVKQYAIEETRVRLQGELVEEILMRDHLNKETAIKRGKKLGFDLTKSHAVLFFKFTPNGTTQEDRDWGNHLYYIVAKLLSSTNRQYILLPKVNELYSLIEVDLSEKIIEKDKMKQLADQILHRWCHHFKEKIMIGIGNAYQEINDVAASAKEAESAVKYAPLLLKEASVIHFEELGFYQMLIRMYDSGISLQAFYETYLGNLIQNKQHRTDLILTLETFLAHNCNIQQTAANLYIHRHTLKYRLSQIEKRTGFTLQSPDDRMNLHLAILAYKFVQLQKRQN</sequence>
<organism evidence="4 5">
    <name type="scientific">Evansella tamaricis</name>
    <dbReference type="NCBI Taxonomy" id="2069301"/>
    <lineage>
        <taxon>Bacteria</taxon>
        <taxon>Bacillati</taxon>
        <taxon>Bacillota</taxon>
        <taxon>Bacilli</taxon>
        <taxon>Bacillales</taxon>
        <taxon>Bacillaceae</taxon>
        <taxon>Evansella</taxon>
    </lineage>
</organism>
<feature type="domain" description="PucR C-terminal helix-turn-helix" evidence="2">
    <location>
        <begin position="480"/>
        <end position="538"/>
    </location>
</feature>
<comment type="caution">
    <text evidence="4">The sequence shown here is derived from an EMBL/GenBank/DDBJ whole genome shotgun (WGS) entry which is preliminary data.</text>
</comment>
<dbReference type="Proteomes" id="UP000784880">
    <property type="component" value="Unassembled WGS sequence"/>
</dbReference>
<dbReference type="InterPro" id="IPR012914">
    <property type="entry name" value="PucR_dom"/>
</dbReference>
<proteinExistence type="predicted"/>